<dbReference type="CDD" id="cd03801">
    <property type="entry name" value="GT4_PimA-like"/>
    <property type="match status" value="1"/>
</dbReference>
<evidence type="ECO:0000313" key="3">
    <source>
        <dbReference type="Proteomes" id="UP000094056"/>
    </source>
</evidence>
<dbReference type="GO" id="GO:0016757">
    <property type="term" value="F:glycosyltransferase activity"/>
    <property type="evidence" value="ECO:0007669"/>
    <property type="project" value="InterPro"/>
</dbReference>
<dbReference type="PANTHER" id="PTHR12526:SF630">
    <property type="entry name" value="GLYCOSYLTRANSFERASE"/>
    <property type="match status" value="1"/>
</dbReference>
<protein>
    <submittedName>
        <fullName evidence="2">Glycosyltransferase</fullName>
    </submittedName>
</protein>
<dbReference type="PATRIC" id="fig|1872076.5.peg.2459"/>
<keyword evidence="2" id="KW-0808">Transferase</keyword>
<dbReference type="EMBL" id="MAYW01000049">
    <property type="protein sequence ID" value="ODS32768.1"/>
    <property type="molecule type" value="Genomic_DNA"/>
</dbReference>
<name>A0A1E3XAY8_9BACT</name>
<comment type="caution">
    <text evidence="2">The sequence shown here is derived from an EMBL/GenBank/DDBJ whole genome shotgun (WGS) entry which is preliminary data.</text>
</comment>
<dbReference type="SUPFAM" id="SSF53756">
    <property type="entry name" value="UDP-Glycosyltransferase/glycogen phosphorylase"/>
    <property type="match status" value="1"/>
</dbReference>
<evidence type="ECO:0000259" key="1">
    <source>
        <dbReference type="Pfam" id="PF00534"/>
    </source>
</evidence>
<reference evidence="2 3" key="1">
    <citation type="submission" date="2016-07" db="EMBL/GenBank/DDBJ databases">
        <title>Draft genome of Scalindua rubra, obtained from a brine-seawater interface in the Red Sea, sheds light on salt adaptation in anammox bacteria.</title>
        <authorList>
            <person name="Speth D.R."/>
            <person name="Lagkouvardos I."/>
            <person name="Wang Y."/>
            <person name="Qian P.-Y."/>
            <person name="Dutilh B.E."/>
            <person name="Jetten M.S."/>
        </authorList>
    </citation>
    <scope>NUCLEOTIDE SEQUENCE [LARGE SCALE GENOMIC DNA]</scope>
    <source>
        <strain evidence="2">BSI-1</strain>
    </source>
</reference>
<dbReference type="Proteomes" id="UP000094056">
    <property type="component" value="Unassembled WGS sequence"/>
</dbReference>
<evidence type="ECO:0000313" key="2">
    <source>
        <dbReference type="EMBL" id="ODS32768.1"/>
    </source>
</evidence>
<dbReference type="PANTHER" id="PTHR12526">
    <property type="entry name" value="GLYCOSYLTRANSFERASE"/>
    <property type="match status" value="1"/>
</dbReference>
<gene>
    <name evidence="2" type="ORF">SCARUB_02088</name>
</gene>
<organism evidence="2 3">
    <name type="scientific">Candidatus Scalindua rubra</name>
    <dbReference type="NCBI Taxonomy" id="1872076"/>
    <lineage>
        <taxon>Bacteria</taxon>
        <taxon>Pseudomonadati</taxon>
        <taxon>Planctomycetota</taxon>
        <taxon>Candidatus Brocadiia</taxon>
        <taxon>Candidatus Brocadiales</taxon>
        <taxon>Candidatus Scalinduaceae</taxon>
        <taxon>Candidatus Scalindua</taxon>
    </lineage>
</organism>
<dbReference type="Gene3D" id="3.40.50.2000">
    <property type="entry name" value="Glycogen Phosphorylase B"/>
    <property type="match status" value="2"/>
</dbReference>
<sequence>MVSAPTSDGVSSSIIEGMACGAVPVASDLPTVREWVEHGENGLLVEPRDIEALSDAIINLLKNEKKRKTFAERNRELIKEKGDQDYWMGKMEELYCSLVKNARR</sequence>
<dbReference type="InterPro" id="IPR001296">
    <property type="entry name" value="Glyco_trans_1"/>
</dbReference>
<proteinExistence type="predicted"/>
<accession>A0A1E3XAY8</accession>
<dbReference type="AlphaFoldDB" id="A0A1E3XAY8"/>
<feature type="domain" description="Glycosyl transferase family 1" evidence="1">
    <location>
        <begin position="6"/>
        <end position="76"/>
    </location>
</feature>
<dbReference type="Pfam" id="PF00534">
    <property type="entry name" value="Glycos_transf_1"/>
    <property type="match status" value="1"/>
</dbReference>